<reference evidence="1" key="1">
    <citation type="journal article" date="2020" name="Cell">
        <title>Large-Scale Comparative Analyses of Tick Genomes Elucidate Their Genetic Diversity and Vector Capacities.</title>
        <authorList>
            <consortium name="Tick Genome and Microbiome Consortium (TIGMIC)"/>
            <person name="Jia N."/>
            <person name="Wang J."/>
            <person name="Shi W."/>
            <person name="Du L."/>
            <person name="Sun Y."/>
            <person name="Zhan W."/>
            <person name="Jiang J.F."/>
            <person name="Wang Q."/>
            <person name="Zhang B."/>
            <person name="Ji P."/>
            <person name="Bell-Sakyi L."/>
            <person name="Cui X.M."/>
            <person name="Yuan T.T."/>
            <person name="Jiang B.G."/>
            <person name="Yang W.F."/>
            <person name="Lam T.T."/>
            <person name="Chang Q.C."/>
            <person name="Ding S.J."/>
            <person name="Wang X.J."/>
            <person name="Zhu J.G."/>
            <person name="Ruan X.D."/>
            <person name="Zhao L."/>
            <person name="Wei J.T."/>
            <person name="Ye R.Z."/>
            <person name="Que T.C."/>
            <person name="Du C.H."/>
            <person name="Zhou Y.H."/>
            <person name="Cheng J.X."/>
            <person name="Dai P.F."/>
            <person name="Guo W.B."/>
            <person name="Han X.H."/>
            <person name="Huang E.J."/>
            <person name="Li L.F."/>
            <person name="Wei W."/>
            <person name="Gao Y.C."/>
            <person name="Liu J.Z."/>
            <person name="Shao H.Z."/>
            <person name="Wang X."/>
            <person name="Wang C.C."/>
            <person name="Yang T.C."/>
            <person name="Huo Q.B."/>
            <person name="Li W."/>
            <person name="Chen H.Y."/>
            <person name="Chen S.E."/>
            <person name="Zhou L.G."/>
            <person name="Ni X.B."/>
            <person name="Tian J.H."/>
            <person name="Sheng Y."/>
            <person name="Liu T."/>
            <person name="Pan Y.S."/>
            <person name="Xia L.Y."/>
            <person name="Li J."/>
            <person name="Zhao F."/>
            <person name="Cao W.C."/>
        </authorList>
    </citation>
    <scope>NUCLEOTIDE SEQUENCE</scope>
    <source>
        <strain evidence="1">Rsan-2018</strain>
    </source>
</reference>
<sequence length="76" mass="8728">MAHEPNFRAARLPAEHRSDPPVRSLICLPCVGLGHRLTGLAFDLYHLESRRGRRSWAHFTLLFWVTENAAGWISMM</sequence>
<name>A0A9D4Q0E3_RHISA</name>
<organism evidence="1 2">
    <name type="scientific">Rhipicephalus sanguineus</name>
    <name type="common">Brown dog tick</name>
    <name type="synonym">Ixodes sanguineus</name>
    <dbReference type="NCBI Taxonomy" id="34632"/>
    <lineage>
        <taxon>Eukaryota</taxon>
        <taxon>Metazoa</taxon>
        <taxon>Ecdysozoa</taxon>
        <taxon>Arthropoda</taxon>
        <taxon>Chelicerata</taxon>
        <taxon>Arachnida</taxon>
        <taxon>Acari</taxon>
        <taxon>Parasitiformes</taxon>
        <taxon>Ixodida</taxon>
        <taxon>Ixodoidea</taxon>
        <taxon>Ixodidae</taxon>
        <taxon>Rhipicephalinae</taxon>
        <taxon>Rhipicephalus</taxon>
        <taxon>Rhipicephalus</taxon>
    </lineage>
</organism>
<dbReference type="EMBL" id="JABSTV010001249">
    <property type="protein sequence ID" value="KAH7962094.1"/>
    <property type="molecule type" value="Genomic_DNA"/>
</dbReference>
<protein>
    <submittedName>
        <fullName evidence="1">Uncharacterized protein</fullName>
    </submittedName>
</protein>
<evidence type="ECO:0000313" key="1">
    <source>
        <dbReference type="EMBL" id="KAH7962094.1"/>
    </source>
</evidence>
<gene>
    <name evidence="1" type="ORF">HPB52_014361</name>
</gene>
<dbReference type="AlphaFoldDB" id="A0A9D4Q0E3"/>
<evidence type="ECO:0000313" key="2">
    <source>
        <dbReference type="Proteomes" id="UP000821837"/>
    </source>
</evidence>
<keyword evidence="2" id="KW-1185">Reference proteome</keyword>
<reference evidence="1" key="2">
    <citation type="submission" date="2021-09" db="EMBL/GenBank/DDBJ databases">
        <authorList>
            <person name="Jia N."/>
            <person name="Wang J."/>
            <person name="Shi W."/>
            <person name="Du L."/>
            <person name="Sun Y."/>
            <person name="Zhan W."/>
            <person name="Jiang J."/>
            <person name="Wang Q."/>
            <person name="Zhang B."/>
            <person name="Ji P."/>
            <person name="Sakyi L.B."/>
            <person name="Cui X."/>
            <person name="Yuan T."/>
            <person name="Jiang B."/>
            <person name="Yang W."/>
            <person name="Lam T.T.-Y."/>
            <person name="Chang Q."/>
            <person name="Ding S."/>
            <person name="Wang X."/>
            <person name="Zhu J."/>
            <person name="Ruan X."/>
            <person name="Zhao L."/>
            <person name="Wei J."/>
            <person name="Que T."/>
            <person name="Du C."/>
            <person name="Cheng J."/>
            <person name="Dai P."/>
            <person name="Han X."/>
            <person name="Huang E."/>
            <person name="Gao Y."/>
            <person name="Liu J."/>
            <person name="Shao H."/>
            <person name="Ye R."/>
            <person name="Li L."/>
            <person name="Wei W."/>
            <person name="Wang X."/>
            <person name="Wang C."/>
            <person name="Huo Q."/>
            <person name="Li W."/>
            <person name="Guo W."/>
            <person name="Chen H."/>
            <person name="Chen S."/>
            <person name="Zhou L."/>
            <person name="Zhou L."/>
            <person name="Ni X."/>
            <person name="Tian J."/>
            <person name="Zhou Y."/>
            <person name="Sheng Y."/>
            <person name="Liu T."/>
            <person name="Pan Y."/>
            <person name="Xia L."/>
            <person name="Li J."/>
            <person name="Zhao F."/>
            <person name="Cao W."/>
        </authorList>
    </citation>
    <scope>NUCLEOTIDE SEQUENCE</scope>
    <source>
        <strain evidence="1">Rsan-2018</strain>
        <tissue evidence="1">Larvae</tissue>
    </source>
</reference>
<comment type="caution">
    <text evidence="1">The sequence shown here is derived from an EMBL/GenBank/DDBJ whole genome shotgun (WGS) entry which is preliminary data.</text>
</comment>
<proteinExistence type="predicted"/>
<accession>A0A9D4Q0E3</accession>
<dbReference type="Proteomes" id="UP000821837">
    <property type="component" value="Chromosome 3"/>
</dbReference>